<dbReference type="Proteomes" id="UP000544331">
    <property type="component" value="Unassembled WGS sequence"/>
</dbReference>
<accession>A0A8H6DPY5</accession>
<reference evidence="2 3" key="1">
    <citation type="submission" date="2020-05" db="EMBL/GenBank/DDBJ databases">
        <title>Identification and distribution of gene clusters putatively required for synthesis of sphingolipid metabolism inhibitors in phylogenetically diverse species of the filamentous fungus Fusarium.</title>
        <authorList>
            <person name="Kim H.-S."/>
            <person name="Busman M."/>
            <person name="Brown D.W."/>
            <person name="Divon H."/>
            <person name="Uhlig S."/>
            <person name="Proctor R.H."/>
        </authorList>
    </citation>
    <scope>NUCLEOTIDE SEQUENCE [LARGE SCALE GENOMIC DNA]</scope>
    <source>
        <strain evidence="2 3">NRRL 66235</strain>
    </source>
</reference>
<dbReference type="InterPro" id="IPR055530">
    <property type="entry name" value="DUF7104"/>
</dbReference>
<dbReference type="PANTHER" id="PTHR46586:SF3">
    <property type="entry name" value="ANKYRIN REPEAT-CONTAINING PROTEIN"/>
    <property type="match status" value="1"/>
</dbReference>
<dbReference type="PANTHER" id="PTHR46586">
    <property type="entry name" value="ANKYRIN REPEAT-CONTAINING PROTEIN"/>
    <property type="match status" value="1"/>
</dbReference>
<organism evidence="2 3">
    <name type="scientific">Fusarium mundagurra</name>
    <dbReference type="NCBI Taxonomy" id="1567541"/>
    <lineage>
        <taxon>Eukaryota</taxon>
        <taxon>Fungi</taxon>
        <taxon>Dikarya</taxon>
        <taxon>Ascomycota</taxon>
        <taxon>Pezizomycotina</taxon>
        <taxon>Sordariomycetes</taxon>
        <taxon>Hypocreomycetidae</taxon>
        <taxon>Hypocreales</taxon>
        <taxon>Nectriaceae</taxon>
        <taxon>Fusarium</taxon>
        <taxon>Fusarium fujikuroi species complex</taxon>
    </lineage>
</organism>
<feature type="region of interest" description="Disordered" evidence="1">
    <location>
        <begin position="1"/>
        <end position="35"/>
    </location>
</feature>
<dbReference type="OrthoDB" id="7464126at2759"/>
<feature type="compositionally biased region" description="Polar residues" evidence="1">
    <location>
        <begin position="1"/>
        <end position="14"/>
    </location>
</feature>
<evidence type="ECO:0000256" key="1">
    <source>
        <dbReference type="SAM" id="MobiDB-lite"/>
    </source>
</evidence>
<keyword evidence="3" id="KW-1185">Reference proteome</keyword>
<comment type="caution">
    <text evidence="2">The sequence shown here is derived from an EMBL/GenBank/DDBJ whole genome shotgun (WGS) entry which is preliminary data.</text>
</comment>
<gene>
    <name evidence="2" type="ORF">FMUND_477</name>
</gene>
<sequence>MVRQTTPSSPCSKYSSPDEDEHDSEHSSDDNDSLDSYIKEHYNEFGRAMVGDGKPHSKGRERVRQVLLRRQNLIISPDAVRYAARTWDAEMIDFLLKAWGPKVHLTCGVIEAVLSNKEYGVEVMASLQERGAITTITSSVIVAAYENKQFGRDILMQLLGDPGVSIETEAVVTIAALFDVGVVRIMLSRSGIKITDNALVAAAHNLNGLSILEILFNYKDEVQMLEDVAVAAAGNENTGCKMLQLLIDRAGKIPESERIWESAAGNENHGRQITGILFRHQGTVLATEDVIVAAASNTKTGKLVIDFLFKHVEQIVLTDAMILAASQNRRHTTEIIDMLLNKSANEVQITVHTTPSLVENPTKHIPWMEDARSKMCDAIFYILNGTFKDRVSFTTDAVMQIMAHGTFDLISDLVDSIGDRISINEDMIEAVVGGDEARGVDKIVQRLLERNPSVKITEKTVILAAQADYTGIGILKALFNHDSTLQVPPEAIEKAAGTSFSGRRLVEVLLDQTPTVLITERAVVAAAQDPVESGALFDLFISRSKGEIRLSLPHSHNHLVEFVKRVRTEPREARVSGPPLEEAVQIYDPEIVAHILRNEEKPRQLSVLEAERVVSNSSAGKEITQMLLDHGFQIEISESVVRSAARIDQQGYEIMGLLLRDTEKVRMAPEAVEAIAALMPVEIVRLMFETHQEIRVTTAVLEEAAKHGSKGLAILVEVLGEYPPITDGILQAAASNVSSLRWIYDNYGDDVECTQRAVEIAAGESPAALQLMLEQSGDAVRITTKVMEAVATTYWVRDKVSMLFEMRPDEVCLSDEFWISLAGSENVWPTEEVLEELTGYCNCIRITVDLVTAASKNRDGVSLLRALLRNNKTRVTASGVQAIVRLFDQNMFCLLLEHHGQYIHVTERTLEAAAANHSGWGIVEFIVRTQDKLRSWCTDRVIEAAAQNSQTGRDILELLLHEYPQLRCTILKVLKLVKENVKNY</sequence>
<dbReference type="InterPro" id="IPR052050">
    <property type="entry name" value="SecEffector_AnkRepeat"/>
</dbReference>
<name>A0A8H6DPY5_9HYPO</name>
<proteinExistence type="predicted"/>
<dbReference type="EMBL" id="JAAOAN010000025">
    <property type="protein sequence ID" value="KAF5724800.1"/>
    <property type="molecule type" value="Genomic_DNA"/>
</dbReference>
<dbReference type="AlphaFoldDB" id="A0A8H6DPY5"/>
<evidence type="ECO:0000313" key="2">
    <source>
        <dbReference type="EMBL" id="KAF5724800.1"/>
    </source>
</evidence>
<protein>
    <submittedName>
        <fullName evidence="2">Pfs domain-containing protein</fullName>
    </submittedName>
</protein>
<dbReference type="Pfam" id="PF23397">
    <property type="entry name" value="DUF7104"/>
    <property type="match status" value="6"/>
</dbReference>
<evidence type="ECO:0000313" key="3">
    <source>
        <dbReference type="Proteomes" id="UP000544331"/>
    </source>
</evidence>